<feature type="compositionally biased region" description="Basic and acidic residues" evidence="1">
    <location>
        <begin position="98"/>
        <end position="109"/>
    </location>
</feature>
<feature type="compositionally biased region" description="Basic and acidic residues" evidence="1">
    <location>
        <begin position="246"/>
        <end position="260"/>
    </location>
</feature>
<name>A0A6A5ZDK5_9PLEO</name>
<dbReference type="AlphaFoldDB" id="A0A6A5ZDK5"/>
<keyword evidence="3" id="KW-1185">Reference proteome</keyword>
<reference evidence="2" key="1">
    <citation type="journal article" date="2020" name="Stud. Mycol.">
        <title>101 Dothideomycetes genomes: a test case for predicting lifestyles and emergence of pathogens.</title>
        <authorList>
            <person name="Haridas S."/>
            <person name="Albert R."/>
            <person name="Binder M."/>
            <person name="Bloem J."/>
            <person name="Labutti K."/>
            <person name="Salamov A."/>
            <person name="Andreopoulos B."/>
            <person name="Baker S."/>
            <person name="Barry K."/>
            <person name="Bills G."/>
            <person name="Bluhm B."/>
            <person name="Cannon C."/>
            <person name="Castanera R."/>
            <person name="Culley D."/>
            <person name="Daum C."/>
            <person name="Ezra D."/>
            <person name="Gonzalez J."/>
            <person name="Henrissat B."/>
            <person name="Kuo A."/>
            <person name="Liang C."/>
            <person name="Lipzen A."/>
            <person name="Lutzoni F."/>
            <person name="Magnuson J."/>
            <person name="Mondo S."/>
            <person name="Nolan M."/>
            <person name="Ohm R."/>
            <person name="Pangilinan J."/>
            <person name="Park H.-J."/>
            <person name="Ramirez L."/>
            <person name="Alfaro M."/>
            <person name="Sun H."/>
            <person name="Tritt A."/>
            <person name="Yoshinaga Y."/>
            <person name="Zwiers L.-H."/>
            <person name="Turgeon B."/>
            <person name="Goodwin S."/>
            <person name="Spatafora J."/>
            <person name="Crous P."/>
            <person name="Grigoriev I."/>
        </authorList>
    </citation>
    <scope>NUCLEOTIDE SEQUENCE</scope>
    <source>
        <strain evidence="2">CBS 627.86</strain>
    </source>
</reference>
<dbReference type="Proteomes" id="UP000799770">
    <property type="component" value="Unassembled WGS sequence"/>
</dbReference>
<protein>
    <submittedName>
        <fullName evidence="2">Uncharacterized protein</fullName>
    </submittedName>
</protein>
<feature type="compositionally biased region" description="Gly residues" evidence="1">
    <location>
        <begin position="87"/>
        <end position="97"/>
    </location>
</feature>
<accession>A0A6A5ZDK5</accession>
<proteinExistence type="predicted"/>
<feature type="compositionally biased region" description="Basic and acidic residues" evidence="1">
    <location>
        <begin position="119"/>
        <end position="142"/>
    </location>
</feature>
<dbReference type="EMBL" id="ML977321">
    <property type="protein sequence ID" value="KAF2116438.1"/>
    <property type="molecule type" value="Genomic_DNA"/>
</dbReference>
<sequence length="481" mass="52472">MTLLPTIPDPQTEARLAALEAQITTLQLALSATNTKFEEPLIALGAVVKGLEQKLDLDTDDERLKMRVLGNVVTVVEEICGEIRAMKGGGGEGGGKGEASEVPREECSRVAEGSGGLKAEGKKAQDPTDFRGSKSEGKKPRDPIPPAFRTTPADLVADNVARNTPEANAAEEFPEGTFAAKMKSDNDRLDGLETALNTIYEEVASIKSTNEKILFILETDIQKDAGSKDSRVPGPSTRMSSNQMTHRFENNTRLQEKNDEADAGSKGSRVPGPRSPVALNQWMHRFDNNAGLKEVPVADGSEMSSNPELVSNETEVTGSKKVTLADSISAEDKERIFKQPVRTGNVYGHKAEPSAREDFMSQYLASQRNATPNTTDYSVRMEPERLERRRRIQEIREAMENREAAAVKREEDGFWDEPGAGVSGQLRVLKIPVVEKVSPRDPSDFKSTSKIEGPAKRNAGLKKTAVIKLTSSKDKAKLKKA</sequence>
<evidence type="ECO:0000256" key="1">
    <source>
        <dbReference type="SAM" id="MobiDB-lite"/>
    </source>
</evidence>
<organism evidence="2 3">
    <name type="scientific">Lophiotrema nucula</name>
    <dbReference type="NCBI Taxonomy" id="690887"/>
    <lineage>
        <taxon>Eukaryota</taxon>
        <taxon>Fungi</taxon>
        <taxon>Dikarya</taxon>
        <taxon>Ascomycota</taxon>
        <taxon>Pezizomycotina</taxon>
        <taxon>Dothideomycetes</taxon>
        <taxon>Pleosporomycetidae</taxon>
        <taxon>Pleosporales</taxon>
        <taxon>Lophiotremataceae</taxon>
        <taxon>Lophiotrema</taxon>
    </lineage>
</organism>
<evidence type="ECO:0000313" key="2">
    <source>
        <dbReference type="EMBL" id="KAF2116438.1"/>
    </source>
</evidence>
<feature type="region of interest" description="Disordered" evidence="1">
    <location>
        <begin position="222"/>
        <end position="276"/>
    </location>
</feature>
<feature type="region of interest" description="Disordered" evidence="1">
    <location>
        <begin position="297"/>
        <end position="318"/>
    </location>
</feature>
<feature type="compositionally biased region" description="Basic and acidic residues" evidence="1">
    <location>
        <begin position="222"/>
        <end position="231"/>
    </location>
</feature>
<gene>
    <name evidence="2" type="ORF">BDV96DRAFT_686795</name>
</gene>
<feature type="region of interest" description="Disordered" evidence="1">
    <location>
        <begin position="85"/>
        <end position="154"/>
    </location>
</feature>
<evidence type="ECO:0000313" key="3">
    <source>
        <dbReference type="Proteomes" id="UP000799770"/>
    </source>
</evidence>
<feature type="compositionally biased region" description="Polar residues" evidence="1">
    <location>
        <begin position="302"/>
        <end position="317"/>
    </location>
</feature>
<feature type="compositionally biased region" description="Basic and acidic residues" evidence="1">
    <location>
        <begin position="438"/>
        <end position="455"/>
    </location>
</feature>
<feature type="region of interest" description="Disordered" evidence="1">
    <location>
        <begin position="438"/>
        <end position="464"/>
    </location>
</feature>